<proteinExistence type="inferred from homology"/>
<sequence>MSELLQLCMDGYYDGTIFHRLVPGFILQGGDPTGTGHGGESIYDAGALSGDLDPWPMDMRRGKNAGPTGIGFKDEFHSRLKFNRRGLLGMANESTPDTNGSQFFFTLDKADELTGKNTLFGRIAGDTIYTLTKIGESEVDEATERPLYPVKIVKVEILVNPFEGMIGRARQAPVAQRTIVRYESYSPEPEPPRRRTALEKTNDEIAALKASMKRTVHTPQEVVREQKKSALEQMLSGTAVKGGRRRGRQNVNEDQRSVDIMVGWEMKLKTAQPDKEKRPQRDAEMESRDKDAADDDDEGDKCDLHFVPNCQSCRAWDTKEQGEEIGDEGFMAHTMNCKADKLGKDLSYRKKAEEELIVIDPRAKALSIKEQKRQIARLGRGSLVASGIEQGMPRWLGRLQPRVGGSRLITFVFDPATSCHQQFGSADPVVKWSGQDNSGFVEDASSHGLSSYGLQQVPTQFPQPIPATPSNMLARRTMNRALVPTGPRANFDTNTDPWTSLVAADPSSLDQVPGSEVSELESLQQLEQMASKAKRDAEAKRKQIPPFVQKLSSKAKKPNKSTDPDADSDEEPTSPVGQPSYPALPFNMSLSEPNNGLKKKELALIRDEFKKIRDHQQVILTRMQRLEQNQQRIEQQQRAQAQKDQRVDEIYRLFMRHENSLQSMMQILVYHFKKTLEDNKSAQQIKDIMSTGFLPGNHGTHGIVELDDFIQSQPKSPSPMGVVPKRARALLEAPPCLEMFGQSPSPASAQGFSGPEMGSVTEIVDPSPADTTSPYLPSDLSPSSQEKLIRMLHDASANVGSSSMANANIANPQPIPAQPAPQLGRRPNATAAPVPGMPRASAASVPNANMSVPHSTTAPPVMPPAAAASTIPPPPTASPDLSQLAGNILDPSQYAAALASIPAGLEPGMNMSAKEFDNLKRLQAAQDQQIQMLGSKLAPLSPSGQLPGFTGSGDSNEYFSGANFDLNDPTFNEFINSDPFNADHSDMANAAVTGDDFGHDFDFSLLDHHDGTDANNTTSPGGTEEIPRDDLGNVANPDRGSKRRKIQ</sequence>
<dbReference type="PRINTS" id="PR00153">
    <property type="entry name" value="CSAPPISMRASE"/>
</dbReference>
<comment type="similarity">
    <text evidence="4">Belongs to the cyclophilin-type PPIase family. CWC27 subfamily.</text>
</comment>
<evidence type="ECO:0000256" key="4">
    <source>
        <dbReference type="ARBA" id="ARBA00038509"/>
    </source>
</evidence>
<feature type="coiled-coil region" evidence="5">
    <location>
        <begin position="616"/>
        <end position="646"/>
    </location>
</feature>
<dbReference type="InterPro" id="IPR029000">
    <property type="entry name" value="Cyclophilin-like_dom_sf"/>
</dbReference>
<gene>
    <name evidence="8" type="ORF">PPNO1_LOCUS7770</name>
</gene>
<evidence type="ECO:0000256" key="6">
    <source>
        <dbReference type="SAM" id="MobiDB-lite"/>
    </source>
</evidence>
<dbReference type="Gene3D" id="2.40.100.10">
    <property type="entry name" value="Cyclophilin-like"/>
    <property type="match status" value="1"/>
</dbReference>
<reference evidence="8" key="1">
    <citation type="submission" date="2022-11" db="EMBL/GenBank/DDBJ databases">
        <authorList>
            <person name="Scott C."/>
            <person name="Bruce N."/>
        </authorList>
    </citation>
    <scope>NUCLEOTIDE SEQUENCE</scope>
</reference>
<evidence type="ECO:0000256" key="1">
    <source>
        <dbReference type="ARBA" id="ARBA00000971"/>
    </source>
</evidence>
<dbReference type="SUPFAM" id="SSF50891">
    <property type="entry name" value="Cyclophilin-like"/>
    <property type="match status" value="1"/>
</dbReference>
<dbReference type="AlphaFoldDB" id="A0A9P1HAK5"/>
<feature type="region of interest" description="Disordered" evidence="6">
    <location>
        <begin position="803"/>
        <end position="884"/>
    </location>
</feature>
<evidence type="ECO:0000259" key="7">
    <source>
        <dbReference type="PROSITE" id="PS50072"/>
    </source>
</evidence>
<evidence type="ECO:0000256" key="3">
    <source>
        <dbReference type="ARBA" id="ARBA00023242"/>
    </source>
</evidence>
<feature type="region of interest" description="Disordered" evidence="6">
    <location>
        <begin position="212"/>
        <end position="300"/>
    </location>
</feature>
<dbReference type="InterPro" id="IPR044666">
    <property type="entry name" value="Cyclophilin_A-like"/>
</dbReference>
<feature type="compositionally biased region" description="Basic and acidic residues" evidence="6">
    <location>
        <begin position="266"/>
        <end position="291"/>
    </location>
</feature>
<comment type="caution">
    <text evidence="8">The sequence shown here is derived from an EMBL/GenBank/DDBJ whole genome shotgun (WGS) entry which is preliminary data.</text>
</comment>
<feature type="region of interest" description="Disordered" evidence="6">
    <location>
        <begin position="484"/>
        <end position="593"/>
    </location>
</feature>
<comment type="subcellular location">
    <subcellularLocation>
        <location evidence="2">Nucleus</location>
    </subcellularLocation>
</comment>
<dbReference type="Proteomes" id="UP000838763">
    <property type="component" value="Unassembled WGS sequence"/>
</dbReference>
<evidence type="ECO:0000256" key="5">
    <source>
        <dbReference type="SAM" id="Coils"/>
    </source>
</evidence>
<dbReference type="PANTHER" id="PTHR45625">
    <property type="entry name" value="PEPTIDYL-PROLYL CIS-TRANS ISOMERASE-RELATED"/>
    <property type="match status" value="1"/>
</dbReference>
<dbReference type="PROSITE" id="PS00170">
    <property type="entry name" value="CSA_PPIASE_1"/>
    <property type="match status" value="1"/>
</dbReference>
<feature type="compositionally biased region" description="Polar residues" evidence="6">
    <location>
        <begin position="844"/>
        <end position="857"/>
    </location>
</feature>
<evidence type="ECO:0000256" key="2">
    <source>
        <dbReference type="ARBA" id="ARBA00004123"/>
    </source>
</evidence>
<evidence type="ECO:0000313" key="8">
    <source>
        <dbReference type="EMBL" id="CAI4218174.1"/>
    </source>
</evidence>
<keyword evidence="5" id="KW-0175">Coiled coil</keyword>
<dbReference type="OrthoDB" id="442970at2759"/>
<dbReference type="PANTHER" id="PTHR45625:SF6">
    <property type="entry name" value="SPLICEOSOME-ASSOCIATED PROTEIN CWC27 HOMOLOG"/>
    <property type="match status" value="1"/>
</dbReference>
<dbReference type="GO" id="GO:0003755">
    <property type="term" value="F:peptidyl-prolyl cis-trans isomerase activity"/>
    <property type="evidence" value="ECO:0007669"/>
    <property type="project" value="UniProtKB-EC"/>
</dbReference>
<dbReference type="InterPro" id="IPR020892">
    <property type="entry name" value="Cyclophilin-type_PPIase_CS"/>
</dbReference>
<dbReference type="InterPro" id="IPR002130">
    <property type="entry name" value="Cyclophilin-type_PPIase_dom"/>
</dbReference>
<accession>A0A9P1HAK5</accession>
<feature type="compositionally biased region" description="Low complexity" evidence="6">
    <location>
        <begin position="515"/>
        <end position="528"/>
    </location>
</feature>
<dbReference type="GO" id="GO:0071013">
    <property type="term" value="C:catalytic step 2 spliceosome"/>
    <property type="evidence" value="ECO:0007669"/>
    <property type="project" value="TreeGrafter"/>
</dbReference>
<organism evidence="8 9">
    <name type="scientific">Parascedosporium putredinis</name>
    <dbReference type="NCBI Taxonomy" id="1442378"/>
    <lineage>
        <taxon>Eukaryota</taxon>
        <taxon>Fungi</taxon>
        <taxon>Dikarya</taxon>
        <taxon>Ascomycota</taxon>
        <taxon>Pezizomycotina</taxon>
        <taxon>Sordariomycetes</taxon>
        <taxon>Hypocreomycetidae</taxon>
        <taxon>Microascales</taxon>
        <taxon>Microascaceae</taxon>
        <taxon>Parascedosporium</taxon>
    </lineage>
</organism>
<feature type="region of interest" description="Disordered" evidence="6">
    <location>
        <begin position="744"/>
        <end position="783"/>
    </location>
</feature>
<dbReference type="EMBL" id="CALLCH030000017">
    <property type="protein sequence ID" value="CAI4218174.1"/>
    <property type="molecule type" value="Genomic_DNA"/>
</dbReference>
<feature type="compositionally biased region" description="Low complexity" evidence="6">
    <location>
        <begin position="773"/>
        <end position="783"/>
    </location>
</feature>
<dbReference type="PROSITE" id="PS50072">
    <property type="entry name" value="CSA_PPIASE_2"/>
    <property type="match status" value="1"/>
</dbReference>
<comment type="catalytic activity">
    <reaction evidence="1">
        <text>[protein]-peptidylproline (omega=180) = [protein]-peptidylproline (omega=0)</text>
        <dbReference type="Rhea" id="RHEA:16237"/>
        <dbReference type="Rhea" id="RHEA-COMP:10747"/>
        <dbReference type="Rhea" id="RHEA-COMP:10748"/>
        <dbReference type="ChEBI" id="CHEBI:83833"/>
        <dbReference type="ChEBI" id="CHEBI:83834"/>
        <dbReference type="EC" id="5.2.1.8"/>
    </reaction>
</comment>
<dbReference type="GO" id="GO:0006457">
    <property type="term" value="P:protein folding"/>
    <property type="evidence" value="ECO:0007669"/>
    <property type="project" value="InterPro"/>
</dbReference>
<dbReference type="Pfam" id="PF00160">
    <property type="entry name" value="Pro_isomerase"/>
    <property type="match status" value="1"/>
</dbReference>
<feature type="region of interest" description="Disordered" evidence="6">
    <location>
        <begin position="1011"/>
        <end position="1047"/>
    </location>
</feature>
<evidence type="ECO:0000313" key="9">
    <source>
        <dbReference type="Proteomes" id="UP000838763"/>
    </source>
</evidence>
<keyword evidence="9" id="KW-1185">Reference proteome</keyword>
<feature type="domain" description="PPIase cyclophilin-type" evidence="7">
    <location>
        <begin position="1"/>
        <end position="157"/>
    </location>
</feature>
<protein>
    <recommendedName>
        <fullName evidence="7">PPIase cyclophilin-type domain-containing protein</fullName>
    </recommendedName>
</protein>
<keyword evidence="3" id="KW-0539">Nucleus</keyword>
<name>A0A9P1HAK5_9PEZI</name>